<dbReference type="EMBL" id="BARV01004940">
    <property type="protein sequence ID" value="GAI09156.1"/>
    <property type="molecule type" value="Genomic_DNA"/>
</dbReference>
<feature type="compositionally biased region" description="Basic and acidic residues" evidence="1">
    <location>
        <begin position="1"/>
        <end position="16"/>
    </location>
</feature>
<dbReference type="AlphaFoldDB" id="X1LTM1"/>
<organism evidence="2">
    <name type="scientific">marine sediment metagenome</name>
    <dbReference type="NCBI Taxonomy" id="412755"/>
    <lineage>
        <taxon>unclassified sequences</taxon>
        <taxon>metagenomes</taxon>
        <taxon>ecological metagenomes</taxon>
    </lineage>
</organism>
<gene>
    <name evidence="2" type="ORF">S06H3_10592</name>
</gene>
<feature type="non-terminal residue" evidence="2">
    <location>
        <position position="1"/>
    </location>
</feature>
<feature type="region of interest" description="Disordered" evidence="1">
    <location>
        <begin position="1"/>
        <end position="22"/>
    </location>
</feature>
<comment type="caution">
    <text evidence="2">The sequence shown here is derived from an EMBL/GenBank/DDBJ whole genome shotgun (WGS) entry which is preliminary data.</text>
</comment>
<name>X1LTM1_9ZZZZ</name>
<proteinExistence type="predicted"/>
<accession>X1LTM1</accession>
<reference evidence="2" key="1">
    <citation type="journal article" date="2014" name="Front. Microbiol.">
        <title>High frequency of phylogenetically diverse reductive dehalogenase-homologous genes in deep subseafloor sedimentary metagenomes.</title>
        <authorList>
            <person name="Kawai M."/>
            <person name="Futagami T."/>
            <person name="Toyoda A."/>
            <person name="Takaki Y."/>
            <person name="Nishi S."/>
            <person name="Hori S."/>
            <person name="Arai W."/>
            <person name="Tsubouchi T."/>
            <person name="Morono Y."/>
            <person name="Uchiyama I."/>
            <person name="Ito T."/>
            <person name="Fujiyama A."/>
            <person name="Inagaki F."/>
            <person name="Takami H."/>
        </authorList>
    </citation>
    <scope>NUCLEOTIDE SEQUENCE</scope>
    <source>
        <strain evidence="2">Expedition CK06-06</strain>
    </source>
</reference>
<protein>
    <submittedName>
        <fullName evidence="2">Uncharacterized protein</fullName>
    </submittedName>
</protein>
<evidence type="ECO:0000256" key="1">
    <source>
        <dbReference type="SAM" id="MobiDB-lite"/>
    </source>
</evidence>
<evidence type="ECO:0000313" key="2">
    <source>
        <dbReference type="EMBL" id="GAI09156.1"/>
    </source>
</evidence>
<sequence>GGEEREGCREGRREDNQAEAAGGTTEHLIFKLGFKTRVSINCGATSFILLPHD</sequence>